<evidence type="ECO:0000259" key="2">
    <source>
        <dbReference type="Pfam" id="PF13401"/>
    </source>
</evidence>
<dbReference type="EMBL" id="BFAV01000127">
    <property type="protein sequence ID" value="GBF34114.1"/>
    <property type="molecule type" value="Genomic_DNA"/>
</dbReference>
<dbReference type="OrthoDB" id="9815896at2"/>
<protein>
    <submittedName>
        <fullName evidence="3">DNA transposition protein</fullName>
    </submittedName>
</protein>
<proteinExistence type="predicted"/>
<dbReference type="GO" id="GO:0006313">
    <property type="term" value="P:DNA transposition"/>
    <property type="evidence" value="ECO:0007669"/>
    <property type="project" value="InterPro"/>
</dbReference>
<organism evidence="3 4">
    <name type="scientific">Desulfocucumis palustris</name>
    <dbReference type="NCBI Taxonomy" id="1898651"/>
    <lineage>
        <taxon>Bacteria</taxon>
        <taxon>Bacillati</taxon>
        <taxon>Bacillota</taxon>
        <taxon>Clostridia</taxon>
        <taxon>Eubacteriales</taxon>
        <taxon>Desulfocucumaceae</taxon>
        <taxon>Desulfocucumis</taxon>
    </lineage>
</organism>
<keyword evidence="4" id="KW-1185">Reference proteome</keyword>
<feature type="domain" description="ORC1/DEAH AAA+ ATPase" evidence="2">
    <location>
        <begin position="134"/>
        <end position="252"/>
    </location>
</feature>
<dbReference type="Gene3D" id="1.10.1180.10">
    <property type="entry name" value="B transposition protein, C-terminal domain"/>
    <property type="match status" value="1"/>
</dbReference>
<dbReference type="Gene3D" id="3.40.50.300">
    <property type="entry name" value="P-loop containing nucleotide triphosphate hydrolases"/>
    <property type="match status" value="1"/>
</dbReference>
<dbReference type="InterPro" id="IPR036733">
    <property type="entry name" value="B_transposit_C_sf"/>
</dbReference>
<dbReference type="AlphaFoldDB" id="A0A2L2XDL2"/>
<dbReference type="InterPro" id="IPR049945">
    <property type="entry name" value="AAA_22"/>
</dbReference>
<sequence length="356" mass="38987">MSMNGAEIITMPGIVDKEIQELQEWAAGYVKNQGVTVATMATEANINRSLLSQFINHGKYNQNLIDNLKALRGRIEPETTEADVQVNAGQSKKSQSPPPPQSQLMPKKYSHEFGIQQTEDFLSAVGICSKCYKDRTIGAIIGHAGSGKTTVLEEFAKGRPDVVLIRANITMTVKGLLLAIGEAIGLGIISGSKERMLGQIVAELKSNPQMIIVDEADMLVDRFSVVRLETLRAIWDQAQIALVICGMPKLAKFIVKGPGGDENLAQIYSRIQRGYKMKGVSKDELTKILDNFNMDEPAKKHLLTRGASLTHGGLRRLSRILQNALDMTEEGEQITLEIIQLACSLLVTPETLGLSF</sequence>
<name>A0A2L2XDL2_9FIRM</name>
<dbReference type="GO" id="GO:0003677">
    <property type="term" value="F:DNA binding"/>
    <property type="evidence" value="ECO:0007669"/>
    <property type="project" value="InterPro"/>
</dbReference>
<dbReference type="RefSeq" id="WP_104372414.1">
    <property type="nucleotide sequence ID" value="NZ_BFAV01000127.1"/>
</dbReference>
<dbReference type="InterPro" id="IPR052026">
    <property type="entry name" value="ExeA_AAA_ATPase_DNA-bind"/>
</dbReference>
<feature type="region of interest" description="Disordered" evidence="1">
    <location>
        <begin position="80"/>
        <end position="104"/>
    </location>
</feature>
<evidence type="ECO:0000313" key="4">
    <source>
        <dbReference type="Proteomes" id="UP000239549"/>
    </source>
</evidence>
<reference evidence="4" key="1">
    <citation type="submission" date="2018-02" db="EMBL/GenBank/DDBJ databases">
        <title>Genome sequence of Desulfocucumis palustris strain NAW-5.</title>
        <authorList>
            <person name="Watanabe M."/>
            <person name="Kojima H."/>
            <person name="Fukui M."/>
        </authorList>
    </citation>
    <scope>NUCLEOTIDE SEQUENCE [LARGE SCALE GENOMIC DNA]</scope>
    <source>
        <strain evidence="4">NAW-5</strain>
    </source>
</reference>
<dbReference type="Pfam" id="PF13401">
    <property type="entry name" value="AAA_22"/>
    <property type="match status" value="1"/>
</dbReference>
<dbReference type="GO" id="GO:0016887">
    <property type="term" value="F:ATP hydrolysis activity"/>
    <property type="evidence" value="ECO:0007669"/>
    <property type="project" value="InterPro"/>
</dbReference>
<evidence type="ECO:0000313" key="3">
    <source>
        <dbReference type="EMBL" id="GBF34114.1"/>
    </source>
</evidence>
<gene>
    <name evidence="3" type="ORF">DCCM_3226</name>
</gene>
<evidence type="ECO:0000256" key="1">
    <source>
        <dbReference type="SAM" id="MobiDB-lite"/>
    </source>
</evidence>
<dbReference type="PANTHER" id="PTHR35894:SF5">
    <property type="entry name" value="MU-LIKE PROPHAGE FLUMU DNA TRANSPOSITION PROTEIN B"/>
    <property type="match status" value="1"/>
</dbReference>
<comment type="caution">
    <text evidence="3">The sequence shown here is derived from an EMBL/GenBank/DDBJ whole genome shotgun (WGS) entry which is preliminary data.</text>
</comment>
<accession>A0A2L2XDL2</accession>
<dbReference type="SUPFAM" id="SSF52540">
    <property type="entry name" value="P-loop containing nucleoside triphosphate hydrolases"/>
    <property type="match status" value="1"/>
</dbReference>
<dbReference type="PANTHER" id="PTHR35894">
    <property type="entry name" value="GENERAL SECRETION PATHWAY PROTEIN A-RELATED"/>
    <property type="match status" value="1"/>
</dbReference>
<dbReference type="Proteomes" id="UP000239549">
    <property type="component" value="Unassembled WGS sequence"/>
</dbReference>
<dbReference type="InterPro" id="IPR027417">
    <property type="entry name" value="P-loop_NTPase"/>
</dbReference>